<reference evidence="2 3" key="1">
    <citation type="submission" date="2023-03" db="EMBL/GenBank/DDBJ databases">
        <title>High recombination rates correlate with genetic variation in Cardiocondyla obscurior ants.</title>
        <authorList>
            <person name="Errbii M."/>
        </authorList>
    </citation>
    <scope>NUCLEOTIDE SEQUENCE [LARGE SCALE GENOMIC DNA]</scope>
    <source>
        <strain evidence="2">Alpha-2009</strain>
        <tissue evidence="2">Whole body</tissue>
    </source>
</reference>
<evidence type="ECO:0000256" key="1">
    <source>
        <dbReference type="SAM" id="MobiDB-lite"/>
    </source>
</evidence>
<keyword evidence="3" id="KW-1185">Reference proteome</keyword>
<name>A0AAW2EJE5_9HYME</name>
<accession>A0AAW2EJE5</accession>
<sequence>MPAPTRDSLQTGAKLPKRTRPCQEPPRCQGADAPNRLMSEDNLPRLVNCHEYRLIALGLKLHAAMNPSALSPPGARSGAPLPPL</sequence>
<dbReference type="AlphaFoldDB" id="A0AAW2EJE5"/>
<evidence type="ECO:0000313" key="3">
    <source>
        <dbReference type="Proteomes" id="UP001430953"/>
    </source>
</evidence>
<comment type="caution">
    <text evidence="2">The sequence shown here is derived from an EMBL/GenBank/DDBJ whole genome shotgun (WGS) entry which is preliminary data.</text>
</comment>
<dbReference type="EMBL" id="JADYXP020000022">
    <property type="protein sequence ID" value="KAL0102376.1"/>
    <property type="molecule type" value="Genomic_DNA"/>
</dbReference>
<organism evidence="2 3">
    <name type="scientific">Cardiocondyla obscurior</name>
    <dbReference type="NCBI Taxonomy" id="286306"/>
    <lineage>
        <taxon>Eukaryota</taxon>
        <taxon>Metazoa</taxon>
        <taxon>Ecdysozoa</taxon>
        <taxon>Arthropoda</taxon>
        <taxon>Hexapoda</taxon>
        <taxon>Insecta</taxon>
        <taxon>Pterygota</taxon>
        <taxon>Neoptera</taxon>
        <taxon>Endopterygota</taxon>
        <taxon>Hymenoptera</taxon>
        <taxon>Apocrita</taxon>
        <taxon>Aculeata</taxon>
        <taxon>Formicoidea</taxon>
        <taxon>Formicidae</taxon>
        <taxon>Myrmicinae</taxon>
        <taxon>Cardiocondyla</taxon>
    </lineage>
</organism>
<proteinExistence type="predicted"/>
<evidence type="ECO:0000313" key="2">
    <source>
        <dbReference type="EMBL" id="KAL0102376.1"/>
    </source>
</evidence>
<protein>
    <submittedName>
        <fullName evidence="2">Uncharacterized protein</fullName>
    </submittedName>
</protein>
<dbReference type="Proteomes" id="UP001430953">
    <property type="component" value="Unassembled WGS sequence"/>
</dbReference>
<feature type="region of interest" description="Disordered" evidence="1">
    <location>
        <begin position="1"/>
        <end position="36"/>
    </location>
</feature>
<gene>
    <name evidence="2" type="ORF">PUN28_017953</name>
</gene>